<dbReference type="PANTHER" id="PTHR43098">
    <property type="entry name" value="L-ORNITHINE N(5)-MONOOXYGENASE-RELATED"/>
    <property type="match status" value="1"/>
</dbReference>
<comment type="cofactor">
    <cofactor evidence="1">
        <name>FAD</name>
        <dbReference type="ChEBI" id="CHEBI:57692"/>
    </cofactor>
</comment>
<dbReference type="PRINTS" id="PR00411">
    <property type="entry name" value="PNDRDTASEI"/>
</dbReference>
<feature type="non-terminal residue" evidence="10">
    <location>
        <position position="1100"/>
    </location>
</feature>
<evidence type="ECO:0000256" key="4">
    <source>
        <dbReference type="ARBA" id="ARBA00022827"/>
    </source>
</evidence>
<accession>A0A8H7BAV4</accession>
<evidence type="ECO:0000313" key="10">
    <source>
        <dbReference type="EMBL" id="KAF7679647.1"/>
    </source>
</evidence>
<evidence type="ECO:0000256" key="3">
    <source>
        <dbReference type="ARBA" id="ARBA00022630"/>
    </source>
</evidence>
<evidence type="ECO:0000256" key="5">
    <source>
        <dbReference type="ARBA" id="ARBA00022857"/>
    </source>
</evidence>
<reference evidence="10" key="1">
    <citation type="submission" date="2020-01" db="EMBL/GenBank/DDBJ databases">
        <authorList>
            <person name="Feng Z.H.Z."/>
        </authorList>
    </citation>
    <scope>NUCLEOTIDE SEQUENCE</scope>
    <source>
        <strain evidence="10">CBS107.38</strain>
    </source>
</reference>
<dbReference type="GeneID" id="62201620"/>
<sequence length="1100" mass="121390">VDARPISVKIQFFSEQDTMATSKAIDTDILIVGGGFGGVYAVWRLRAEGFKIHLFEGTPRLGGVWSNNTYPGARVDSEFPFYQLSIPEVYKTWTWSERFPGWQELQGYFDHVDKVLSIGKDCTFNARVNKATFDTELGRWTVQTEQGHVATCKHLLLCTGSTYKQHMPTWEGLDQYTGTLLHSSKWPKEGVDIHGKRVAVVGSGSTALQIVPEMAREAKQLVALIRTPNMALPMRQRKLSLEEQDSLKGILNSVLRTAARNSFSGFPYNPPPVPSPQMLSEEEREKFLEELYQRGGFNFAGGNFSSALVDHKDNRMVYDYWARKTRARIQDPVKRDILAPLEPPHPIIAKRNGLEQDYYEVCDQDHVRIVDLKATPIETFTKAGLQVGGEEIPLDIIVLATGFDNYTGAFSTMGIEGTDGKTLMDQWKDGVRTHLGLAAPRYPNMWMVYGPQAPTALGNGPTIVEVQVDIVVDMIKKVREEKIKYLDATPEAAQAWADDIAVTSKMLVFEDADSWYMGANIPGKKREMLNYLKGLVELSKEAEGQGLELITVVMDKTEDCDFPAIDTPLGQHSDGSFPSAFGEQALLAAKNLLDVVRAAGTSAKDIMKLTFYIVDWSENMHEELFGALSLLAISDGGTPLQPTTALIPVPRLAFSEAKFEIEAVVGLSVMLLEAKHRIGGRSRTQKLRSGPGLVELGAMWIKKVTQPTVYELTRRFGLDCKDQYLQGGVIWELHDGSFVRASTNLPEIGNPEMAERLRKLVKTLTLAAEETNIHNLESFPKEEDISVSDWLTTKGLYNDALLQGLARFLTTAWVGREPHECGIHYILDYVKSAGGLASINTHGPGGAQALKIKQGTSAIATALAGAIEPGSVQINAPVDSITQYGDICEVTTSNGTRYQAKKVILAIPTNTYTNIRFSPPLPHSKRALVTRTKPGIYAKIIVTYTSSWWKDAGLQGKFMSMKGPICFSWDISDDATKQYSLALFVAGNTAAAWHQLSELSREEALIDHLVSFVGPELADKARDGLEVNAVEWTKEPYLDGAPTSAMGPGMLRTHGRALREPFGNLHFAGGETAYEWKGYLEGAITAGKRGAEEVVKALKD</sequence>
<feature type="domain" description="Amine oxidase" evidence="8">
    <location>
        <begin position="666"/>
        <end position="1094"/>
    </location>
</feature>
<feature type="domain" description="FAD/NAD(P)-binding" evidence="9">
    <location>
        <begin position="28"/>
        <end position="247"/>
    </location>
</feature>
<dbReference type="Pfam" id="PF01042">
    <property type="entry name" value="Ribonuc_L-PSP"/>
    <property type="match status" value="1"/>
</dbReference>
<evidence type="ECO:0000256" key="6">
    <source>
        <dbReference type="ARBA" id="ARBA00023002"/>
    </source>
</evidence>
<keyword evidence="6" id="KW-0560">Oxidoreductase</keyword>
<reference evidence="10" key="2">
    <citation type="submission" date="2020-08" db="EMBL/GenBank/DDBJ databases">
        <title>Draft Genome Sequence of Cumin Blight Pathogen Alternaria burnsii.</title>
        <authorList>
            <person name="Feng Z."/>
        </authorList>
    </citation>
    <scope>NUCLEOTIDE SEQUENCE</scope>
    <source>
        <strain evidence="10">CBS107.38</strain>
    </source>
</reference>
<dbReference type="Gene3D" id="3.30.1330.40">
    <property type="entry name" value="RutC-like"/>
    <property type="match status" value="1"/>
</dbReference>
<dbReference type="AlphaFoldDB" id="A0A8H7BAV4"/>
<protein>
    <recommendedName>
        <fullName evidence="12">Amine oxidase</fullName>
    </recommendedName>
</protein>
<proteinExistence type="inferred from homology"/>
<keyword evidence="3" id="KW-0285">Flavoprotein</keyword>
<dbReference type="SUPFAM" id="SSF54373">
    <property type="entry name" value="FAD-linked reductases, C-terminal domain"/>
    <property type="match status" value="1"/>
</dbReference>
<comment type="caution">
    <text evidence="10">The sequence shown here is derived from an EMBL/GenBank/DDBJ whole genome shotgun (WGS) entry which is preliminary data.</text>
</comment>
<dbReference type="Pfam" id="PF07992">
    <property type="entry name" value="Pyr_redox_2"/>
    <property type="match status" value="1"/>
</dbReference>
<organism evidence="10 11">
    <name type="scientific">Alternaria burnsii</name>
    <dbReference type="NCBI Taxonomy" id="1187904"/>
    <lineage>
        <taxon>Eukaryota</taxon>
        <taxon>Fungi</taxon>
        <taxon>Dikarya</taxon>
        <taxon>Ascomycota</taxon>
        <taxon>Pezizomycotina</taxon>
        <taxon>Dothideomycetes</taxon>
        <taxon>Pleosporomycetidae</taxon>
        <taxon>Pleosporales</taxon>
        <taxon>Pleosporineae</taxon>
        <taxon>Pleosporaceae</taxon>
        <taxon>Alternaria</taxon>
        <taxon>Alternaria sect. Alternaria</taxon>
    </lineage>
</organism>
<dbReference type="InterPro" id="IPR035959">
    <property type="entry name" value="RutC-like_sf"/>
</dbReference>
<evidence type="ECO:0000313" key="11">
    <source>
        <dbReference type="Proteomes" id="UP000596902"/>
    </source>
</evidence>
<dbReference type="PANTHER" id="PTHR43098:SF3">
    <property type="entry name" value="L-ORNITHINE N(5)-MONOOXYGENASE-RELATED"/>
    <property type="match status" value="1"/>
</dbReference>
<dbReference type="Proteomes" id="UP000596902">
    <property type="component" value="Unassembled WGS sequence"/>
</dbReference>
<evidence type="ECO:0000256" key="1">
    <source>
        <dbReference type="ARBA" id="ARBA00001974"/>
    </source>
</evidence>
<evidence type="ECO:0000259" key="9">
    <source>
        <dbReference type="Pfam" id="PF07992"/>
    </source>
</evidence>
<dbReference type="InterPro" id="IPR002937">
    <property type="entry name" value="Amino_oxidase"/>
</dbReference>
<dbReference type="InterPro" id="IPR050775">
    <property type="entry name" value="FAD-binding_Monooxygenases"/>
</dbReference>
<keyword evidence="7" id="KW-0503">Monooxygenase</keyword>
<dbReference type="CDD" id="cd00448">
    <property type="entry name" value="YjgF_YER057c_UK114_family"/>
    <property type="match status" value="1"/>
</dbReference>
<comment type="similarity">
    <text evidence="2">Belongs to the FAD-binding monooxygenase family.</text>
</comment>
<dbReference type="InterPro" id="IPR036188">
    <property type="entry name" value="FAD/NAD-bd_sf"/>
</dbReference>
<dbReference type="Pfam" id="PF01593">
    <property type="entry name" value="Amino_oxidase"/>
    <property type="match status" value="1"/>
</dbReference>
<dbReference type="EMBL" id="JAAABM010000003">
    <property type="protein sequence ID" value="KAF7679647.1"/>
    <property type="molecule type" value="Genomic_DNA"/>
</dbReference>
<dbReference type="Gene3D" id="1.10.405.10">
    <property type="entry name" value="Guanine Nucleotide Dissociation Inhibitor, domain 1"/>
    <property type="match status" value="1"/>
</dbReference>
<dbReference type="InterPro" id="IPR006175">
    <property type="entry name" value="YjgF/YER057c/UK114"/>
</dbReference>
<evidence type="ECO:0000259" key="8">
    <source>
        <dbReference type="Pfam" id="PF01593"/>
    </source>
</evidence>
<dbReference type="InterPro" id="IPR023753">
    <property type="entry name" value="FAD/NAD-binding_dom"/>
</dbReference>
<name>A0A8H7BAV4_9PLEO</name>
<dbReference type="Gene3D" id="3.50.50.60">
    <property type="entry name" value="FAD/NAD(P)-binding domain"/>
    <property type="match status" value="3"/>
</dbReference>
<dbReference type="RefSeq" id="XP_038789720.1">
    <property type="nucleotide sequence ID" value="XM_038928442.1"/>
</dbReference>
<dbReference type="GO" id="GO:0004497">
    <property type="term" value="F:monooxygenase activity"/>
    <property type="evidence" value="ECO:0007669"/>
    <property type="project" value="UniProtKB-KW"/>
</dbReference>
<gene>
    <name evidence="10" type="ORF">GT037_003395</name>
</gene>
<evidence type="ECO:0008006" key="12">
    <source>
        <dbReference type="Google" id="ProtNLM"/>
    </source>
</evidence>
<evidence type="ECO:0000256" key="7">
    <source>
        <dbReference type="ARBA" id="ARBA00023033"/>
    </source>
</evidence>
<dbReference type="SUPFAM" id="SSF51905">
    <property type="entry name" value="FAD/NAD(P)-binding domain"/>
    <property type="match status" value="2"/>
</dbReference>
<keyword evidence="5" id="KW-0521">NADP</keyword>
<dbReference type="Gene3D" id="3.90.660.10">
    <property type="match status" value="1"/>
</dbReference>
<evidence type="ECO:0000256" key="2">
    <source>
        <dbReference type="ARBA" id="ARBA00010139"/>
    </source>
</evidence>
<keyword evidence="4" id="KW-0274">FAD</keyword>
<dbReference type="SUPFAM" id="SSF55298">
    <property type="entry name" value="YjgF-like"/>
    <property type="match status" value="1"/>
</dbReference>
<keyword evidence="11" id="KW-1185">Reference proteome</keyword>